<feature type="region of interest" description="Disordered" evidence="1">
    <location>
        <begin position="214"/>
        <end position="274"/>
    </location>
</feature>
<sequence>MVHSLVRKEGVPALAYQGCHKSMTWFCSLKIVHVGEELAVSLEHSMPSHGVDHKQVFILRYEGDNLVPGKNSLGAIGLSVPASLMSTMQRHGNPNFQTLSLTLKKPCSIWYPKESTSLHDDFPKLLTLARTKEVRIFFDTNWLADRNFQTLQCIVTGSRQLAKISRTAQFSSVYQELDWLPLKFIQDANHGTDTATENPASGVIPSIEAEAPPFQDVVHDNPPPYTQPSGKRPRHSSTSLTPDDYNPKRAREHSRSFLDMDGASPTPSLRAKSTVSSSATVSVDLFQDAVTSAVQQMLSSTLNKTLSEVLQKELPFAIRRELPHVLEKIIQKTIADSPSRCSSPIPPCTQILNEPTHHVSTPNSHFTLGKMIKGAVTTAVREALDEARDQSSELYTSASIELEEYSTELKGDLAATTEDHMVNCNENLDEMVAKAEQRLSDYLTDFEAHADELVIKTEDRLYSISKKSYCSPEGHIVPKPGQRAASLPILKDAKTVANRT</sequence>
<name>W6XLK7_COCC2</name>
<dbReference type="GeneID" id="19143995"/>
<keyword evidence="3" id="KW-1185">Reference proteome</keyword>
<dbReference type="EMBL" id="KI964839">
    <property type="protein sequence ID" value="EUC28147.1"/>
    <property type="molecule type" value="Genomic_DNA"/>
</dbReference>
<evidence type="ECO:0000313" key="2">
    <source>
        <dbReference type="EMBL" id="EUC28147.1"/>
    </source>
</evidence>
<accession>W6XLK7</accession>
<evidence type="ECO:0000256" key="1">
    <source>
        <dbReference type="SAM" id="MobiDB-lite"/>
    </source>
</evidence>
<evidence type="ECO:0000313" key="3">
    <source>
        <dbReference type="Proteomes" id="UP000053841"/>
    </source>
</evidence>
<gene>
    <name evidence="2" type="ORF">COCCADRAFT_109931</name>
</gene>
<dbReference type="Proteomes" id="UP000053841">
    <property type="component" value="Unassembled WGS sequence"/>
</dbReference>
<dbReference type="RefSeq" id="XP_007717556.1">
    <property type="nucleotide sequence ID" value="XM_007719366.1"/>
</dbReference>
<dbReference type="HOGENOM" id="CLU_046000_0_0_1"/>
<dbReference type="OrthoDB" id="3693168at2759"/>
<dbReference type="KEGG" id="bze:COCCADRAFT_109931"/>
<feature type="compositionally biased region" description="Basic and acidic residues" evidence="1">
    <location>
        <begin position="245"/>
        <end position="258"/>
    </location>
</feature>
<dbReference type="AlphaFoldDB" id="W6XLK7"/>
<proteinExistence type="predicted"/>
<reference evidence="2 3" key="1">
    <citation type="journal article" date="2013" name="PLoS Genet.">
        <title>Comparative genome structure, secondary metabolite, and effector coding capacity across Cochliobolus pathogens.</title>
        <authorList>
            <person name="Condon B.J."/>
            <person name="Leng Y."/>
            <person name="Wu D."/>
            <person name="Bushley K.E."/>
            <person name="Ohm R.A."/>
            <person name="Otillar R."/>
            <person name="Martin J."/>
            <person name="Schackwitz W."/>
            <person name="Grimwood J."/>
            <person name="MohdZainudin N."/>
            <person name="Xue C."/>
            <person name="Wang R."/>
            <person name="Manning V.A."/>
            <person name="Dhillon B."/>
            <person name="Tu Z.J."/>
            <person name="Steffenson B.J."/>
            <person name="Salamov A."/>
            <person name="Sun H."/>
            <person name="Lowry S."/>
            <person name="LaButti K."/>
            <person name="Han J."/>
            <person name="Copeland A."/>
            <person name="Lindquist E."/>
            <person name="Barry K."/>
            <person name="Schmutz J."/>
            <person name="Baker S.E."/>
            <person name="Ciuffetti L.M."/>
            <person name="Grigoriev I.V."/>
            <person name="Zhong S."/>
            <person name="Turgeon B.G."/>
        </authorList>
    </citation>
    <scope>NUCLEOTIDE SEQUENCE [LARGE SCALE GENOMIC DNA]</scope>
    <source>
        <strain evidence="2 3">26-R-13</strain>
    </source>
</reference>
<organism evidence="2 3">
    <name type="scientific">Cochliobolus carbonum (strain 26-R-13)</name>
    <name type="common">Maize leaf spot fungus</name>
    <name type="synonym">Bipolaris zeicola</name>
    <dbReference type="NCBI Taxonomy" id="930089"/>
    <lineage>
        <taxon>Eukaryota</taxon>
        <taxon>Fungi</taxon>
        <taxon>Dikarya</taxon>
        <taxon>Ascomycota</taxon>
        <taxon>Pezizomycotina</taxon>
        <taxon>Dothideomycetes</taxon>
        <taxon>Pleosporomycetidae</taxon>
        <taxon>Pleosporales</taxon>
        <taxon>Pleosporineae</taxon>
        <taxon>Pleosporaceae</taxon>
        <taxon>Bipolaris</taxon>
    </lineage>
</organism>
<protein>
    <submittedName>
        <fullName evidence="2">Uncharacterized protein</fullName>
    </submittedName>
</protein>